<protein>
    <submittedName>
        <fullName evidence="1">Uncharacterized protein DUF3500</fullName>
    </submittedName>
</protein>
<evidence type="ECO:0000313" key="2">
    <source>
        <dbReference type="Proteomes" id="UP000321617"/>
    </source>
</evidence>
<keyword evidence="2" id="KW-1185">Reference proteome</keyword>
<gene>
    <name evidence="1" type="ORF">LX16_3744</name>
</gene>
<sequence length="313" mass="35299">MTAERMRAAGRRWVAALTDGQRDRGCLPFDSERRRHWEYRPRPRPGLALSEMDAPARKRAHALLATAMSPHAFAQVTTIMGLEEVLDHLEGGRRDRRSDDFRLVSFGSPDAELWTWRFEGHHVSVTMSLVGDAVSPTPVFLGANPANLGFRGRPVIRPLTWEEDLARELLASLPASRRGEAVVSPTAPDDIRSRNAPDVSDFDELPGLRVAEMPRTARALLDELVDLYLHRLPPETARRERAALTPDRLRFAWEGTTEPGGGHYYRIQSPELLLEYDNTQNDANHVHTVLRRPGDDFGARLIPEHVATDHRKP</sequence>
<organism evidence="1 2">
    <name type="scientific">Stackebrandtia albiflava</name>
    <dbReference type="NCBI Taxonomy" id="406432"/>
    <lineage>
        <taxon>Bacteria</taxon>
        <taxon>Bacillati</taxon>
        <taxon>Actinomycetota</taxon>
        <taxon>Actinomycetes</taxon>
        <taxon>Glycomycetales</taxon>
        <taxon>Glycomycetaceae</taxon>
        <taxon>Stackebrandtia</taxon>
    </lineage>
</organism>
<dbReference type="Proteomes" id="UP000321617">
    <property type="component" value="Unassembled WGS sequence"/>
</dbReference>
<dbReference type="AlphaFoldDB" id="A0A562V591"/>
<evidence type="ECO:0000313" key="1">
    <source>
        <dbReference type="EMBL" id="TWJ12977.1"/>
    </source>
</evidence>
<dbReference type="OrthoDB" id="581140at2"/>
<dbReference type="Pfam" id="PF12006">
    <property type="entry name" value="DUF3500"/>
    <property type="match status" value="1"/>
</dbReference>
<dbReference type="RefSeq" id="WP_147140513.1">
    <property type="nucleotide sequence ID" value="NZ_BAABIJ010000002.1"/>
</dbReference>
<comment type="caution">
    <text evidence="1">The sequence shown here is derived from an EMBL/GenBank/DDBJ whole genome shotgun (WGS) entry which is preliminary data.</text>
</comment>
<dbReference type="PANTHER" id="PTHR37489:SF1">
    <property type="entry name" value="DUF3500 DOMAIN-CONTAINING PROTEIN"/>
    <property type="match status" value="1"/>
</dbReference>
<dbReference type="InterPro" id="IPR021889">
    <property type="entry name" value="DUF3500"/>
</dbReference>
<dbReference type="EMBL" id="VLLL01000006">
    <property type="protein sequence ID" value="TWJ12977.1"/>
    <property type="molecule type" value="Genomic_DNA"/>
</dbReference>
<accession>A0A562V591</accession>
<proteinExistence type="predicted"/>
<dbReference type="PANTHER" id="PTHR37489">
    <property type="entry name" value="DUF3500 DOMAIN-CONTAINING PROTEIN"/>
    <property type="match status" value="1"/>
</dbReference>
<reference evidence="1 2" key="1">
    <citation type="journal article" date="2013" name="Stand. Genomic Sci.">
        <title>Genomic Encyclopedia of Type Strains, Phase I: The one thousand microbial genomes (KMG-I) project.</title>
        <authorList>
            <person name="Kyrpides N.C."/>
            <person name="Woyke T."/>
            <person name="Eisen J.A."/>
            <person name="Garrity G."/>
            <person name="Lilburn T.G."/>
            <person name="Beck B.J."/>
            <person name="Whitman W.B."/>
            <person name="Hugenholtz P."/>
            <person name="Klenk H.P."/>
        </authorList>
    </citation>
    <scope>NUCLEOTIDE SEQUENCE [LARGE SCALE GENOMIC DNA]</scope>
    <source>
        <strain evidence="1 2">DSM 45044</strain>
    </source>
</reference>
<name>A0A562V591_9ACTN</name>